<dbReference type="OrthoDB" id="4290097at2"/>
<gene>
    <name evidence="1" type="ORF">STSP_68990</name>
</gene>
<dbReference type="STRING" id="1716141.STSP_68990"/>
<protein>
    <submittedName>
        <fullName evidence="1">Uncharacterized protein</fullName>
    </submittedName>
</protein>
<proteinExistence type="predicted"/>
<dbReference type="AlphaFoldDB" id="A0A177HG27"/>
<dbReference type="PATRIC" id="fig|1716141.3.peg.7301"/>
<sequence>MFPSPQPSGSVRSAAAVNEQIRELWLRAGGTLSAEERVEYEHLVMEWAAAVRGGVGEAA</sequence>
<keyword evidence="2" id="KW-1185">Reference proteome</keyword>
<dbReference type="EMBL" id="LOHS01000177">
    <property type="protein sequence ID" value="OAH09726.1"/>
    <property type="molecule type" value="Genomic_DNA"/>
</dbReference>
<organism evidence="1 2">
    <name type="scientific">Streptomyces jeddahensis</name>
    <dbReference type="NCBI Taxonomy" id="1716141"/>
    <lineage>
        <taxon>Bacteria</taxon>
        <taxon>Bacillati</taxon>
        <taxon>Actinomycetota</taxon>
        <taxon>Actinomycetes</taxon>
        <taxon>Kitasatosporales</taxon>
        <taxon>Streptomycetaceae</taxon>
        <taxon>Streptomyces</taxon>
    </lineage>
</organism>
<comment type="caution">
    <text evidence="1">The sequence shown here is derived from an EMBL/GenBank/DDBJ whole genome shotgun (WGS) entry which is preliminary data.</text>
</comment>
<evidence type="ECO:0000313" key="1">
    <source>
        <dbReference type="EMBL" id="OAH09726.1"/>
    </source>
</evidence>
<evidence type="ECO:0000313" key="2">
    <source>
        <dbReference type="Proteomes" id="UP000077381"/>
    </source>
</evidence>
<name>A0A177HG27_9ACTN</name>
<dbReference type="Proteomes" id="UP000077381">
    <property type="component" value="Unassembled WGS sequence"/>
</dbReference>
<reference evidence="1 2" key="1">
    <citation type="submission" date="2015-12" db="EMBL/GenBank/DDBJ databases">
        <title>Genome sequence of Streptomyces sp. G25.</title>
        <authorList>
            <person name="Poehlein A."/>
            <person name="Roettig A."/>
            <person name="Hiessl S."/>
            <person name="Hauschild P."/>
            <person name="Schauer J."/>
            <person name="Madkour M.H."/>
            <person name="Al-Ansari A.M."/>
            <person name="Almakishah N.H."/>
            <person name="Steinbuechel A."/>
            <person name="Daniel R."/>
        </authorList>
    </citation>
    <scope>NUCLEOTIDE SEQUENCE [LARGE SCALE GENOMIC DNA]</scope>
    <source>
        <strain evidence="2">G25(2015)</strain>
    </source>
</reference>
<accession>A0A177HG27</accession>
<dbReference type="RefSeq" id="WP_078067724.1">
    <property type="nucleotide sequence ID" value="NZ_LOHS01000177.1"/>
</dbReference>